<reference evidence="3 4" key="1">
    <citation type="submission" date="2022-06" db="EMBL/GenBank/DDBJ databases">
        <title>Isolation of gut microbiota from human fecal samples.</title>
        <authorList>
            <person name="Pamer E.G."/>
            <person name="Barat B."/>
            <person name="Waligurski E."/>
            <person name="Medina S."/>
            <person name="Paddock L."/>
            <person name="Mostad J."/>
        </authorList>
    </citation>
    <scope>NUCLEOTIDE SEQUENCE [LARGE SCALE GENOMIC DNA]</scope>
    <source>
        <strain evidence="3 4">DFI.9.73</strain>
    </source>
</reference>
<accession>A0ABT1RW23</accession>
<keyword evidence="1" id="KW-0315">Glutamine amidotransferase</keyword>
<proteinExistence type="predicted"/>
<evidence type="ECO:0000313" key="4">
    <source>
        <dbReference type="Proteomes" id="UP001524473"/>
    </source>
</evidence>
<gene>
    <name evidence="3" type="ORF">NE695_02825</name>
</gene>
<dbReference type="Proteomes" id="UP001524473">
    <property type="component" value="Unassembled WGS sequence"/>
</dbReference>
<dbReference type="GeneID" id="90531632"/>
<organism evidence="3 4">
    <name type="scientific">Neglectibacter timonensis</name>
    <dbReference type="NCBI Taxonomy" id="1776382"/>
    <lineage>
        <taxon>Bacteria</taxon>
        <taxon>Bacillati</taxon>
        <taxon>Bacillota</taxon>
        <taxon>Clostridia</taxon>
        <taxon>Eubacteriales</taxon>
        <taxon>Oscillospiraceae</taxon>
        <taxon>Neglectibacter</taxon>
    </lineage>
</organism>
<evidence type="ECO:0000256" key="1">
    <source>
        <dbReference type="ARBA" id="ARBA00022962"/>
    </source>
</evidence>
<evidence type="ECO:0000313" key="3">
    <source>
        <dbReference type="EMBL" id="MCQ4838846.1"/>
    </source>
</evidence>
<feature type="domain" description="CobB/CobQ-like glutamine amidotransferase" evidence="2">
    <location>
        <begin position="8"/>
        <end position="188"/>
    </location>
</feature>
<name>A0ABT1RW23_9FIRM</name>
<dbReference type="RefSeq" id="WP_066861736.1">
    <property type="nucleotide sequence ID" value="NZ_CABKVV010000012.1"/>
</dbReference>
<dbReference type="InterPro" id="IPR011698">
    <property type="entry name" value="GATase_3"/>
</dbReference>
<comment type="caution">
    <text evidence="3">The sequence shown here is derived from an EMBL/GenBank/DDBJ whole genome shotgun (WGS) entry which is preliminary data.</text>
</comment>
<sequence length="232" mass="26483">MKIEILFPEFCNLFGDMSNMWYLRKCLPEAEFVETPFEAEPAFASEDVGLIYLGPMTERTQERVIEKLRPLSDRIYELIEKGACFLFTGNALEILGESIENEDGSKISGLGIFDLRAKRDMMHRHNSTFLGRFDGEEVMGFKSQFTMAYTAPGYYPFLQVTKGTGLNKKLKTEGIRYKNFVGTYLLGPILILNPCLTKRLLSDLGVPNTRLAFDSEINAAYRKRLKDFHAKT</sequence>
<dbReference type="EMBL" id="JANFZH010000004">
    <property type="protein sequence ID" value="MCQ4838846.1"/>
    <property type="molecule type" value="Genomic_DNA"/>
</dbReference>
<dbReference type="Pfam" id="PF07685">
    <property type="entry name" value="GATase_3"/>
    <property type="match status" value="1"/>
</dbReference>
<protein>
    <recommendedName>
        <fullName evidence="2">CobB/CobQ-like glutamine amidotransferase domain-containing protein</fullName>
    </recommendedName>
</protein>
<keyword evidence="4" id="KW-1185">Reference proteome</keyword>
<evidence type="ECO:0000259" key="2">
    <source>
        <dbReference type="Pfam" id="PF07685"/>
    </source>
</evidence>